<feature type="transmembrane region" description="Helical" evidence="1">
    <location>
        <begin position="444"/>
        <end position="462"/>
    </location>
</feature>
<feature type="transmembrane region" description="Helical" evidence="1">
    <location>
        <begin position="350"/>
        <end position="379"/>
    </location>
</feature>
<accession>A0ABV4Y704</accession>
<feature type="transmembrane region" description="Helical" evidence="1">
    <location>
        <begin position="183"/>
        <end position="203"/>
    </location>
</feature>
<evidence type="ECO:0000256" key="1">
    <source>
        <dbReference type="SAM" id="Phobius"/>
    </source>
</evidence>
<feature type="domain" description="Glutaredoxin" evidence="2">
    <location>
        <begin position="38"/>
        <end position="100"/>
    </location>
</feature>
<dbReference type="InterPro" id="IPR036249">
    <property type="entry name" value="Thioredoxin-like_sf"/>
</dbReference>
<keyword evidence="1" id="KW-0812">Transmembrane</keyword>
<gene>
    <name evidence="3" type="ORF">ACE1B6_03430</name>
</gene>
<evidence type="ECO:0000259" key="2">
    <source>
        <dbReference type="Pfam" id="PF00462"/>
    </source>
</evidence>
<keyword evidence="4" id="KW-1185">Reference proteome</keyword>
<dbReference type="EMBL" id="JBHFNS010000018">
    <property type="protein sequence ID" value="MFB2934306.1"/>
    <property type="molecule type" value="Genomic_DNA"/>
</dbReference>
<feature type="transmembrane region" description="Helical" evidence="1">
    <location>
        <begin position="399"/>
        <end position="423"/>
    </location>
</feature>
<protein>
    <submittedName>
        <fullName evidence="3">Glutaredoxin domain-containing protein</fullName>
    </submittedName>
</protein>
<feature type="transmembrane region" description="Helical" evidence="1">
    <location>
        <begin position="153"/>
        <end position="171"/>
    </location>
</feature>
<proteinExistence type="predicted"/>
<comment type="caution">
    <text evidence="3">The sequence shown here is derived from an EMBL/GenBank/DDBJ whole genome shotgun (WGS) entry which is preliminary data.</text>
</comment>
<feature type="transmembrane region" description="Helical" evidence="1">
    <location>
        <begin position="215"/>
        <end position="242"/>
    </location>
</feature>
<sequence>MNLQHLFKSILVVILAICLWIGFPAGVQAGETVLNVYFFHSETCPHCIRQRPLMESIDRYNNDIDVHFIEVNQDPKTWQKFRERYHINSGAVPRTFIGDKSFIGYSEGDGSLEYNSAYSGYIGYRNQIIQAIADAVGHEVSLQKAIEQPKFQFPWWVLGLPILYLLSFLPLKPWLKTASAKRYWFGGFAAMCIVSLFLIVHLTPDVAIETFARGLPFPLFVSTIALADGFNPCAFTVLIILLSLLTHTKSRRDMALVGGTFIITSAVMYFLFIMVMIGLGSVLLEQYGKLFILILGSGIAIAGIVNIKDYFWFKQGISLSLSESQQRKISQKAGQIVRSLRESTTSRMRFLTALGGTILLAIFVNIIELGCTAILPAIYMTALVNYCATNSGGVSMQCYSVWTALYAVIYVIPLLLILSNFIYSFESSRLTETQGRRLKLAGGLFMLFFGLVMIFRPGLLIVG</sequence>
<dbReference type="RefSeq" id="WP_413255831.1">
    <property type="nucleotide sequence ID" value="NZ_JBHFNS010000018.1"/>
</dbReference>
<dbReference type="Proteomes" id="UP001576776">
    <property type="component" value="Unassembled WGS sequence"/>
</dbReference>
<dbReference type="Pfam" id="PF00462">
    <property type="entry name" value="Glutaredoxin"/>
    <property type="match status" value="1"/>
</dbReference>
<keyword evidence="1" id="KW-0472">Membrane</keyword>
<dbReference type="PROSITE" id="PS51354">
    <property type="entry name" value="GLUTAREDOXIN_2"/>
    <property type="match status" value="1"/>
</dbReference>
<dbReference type="InterPro" id="IPR002109">
    <property type="entry name" value="Glutaredoxin"/>
</dbReference>
<dbReference type="SUPFAM" id="SSF52833">
    <property type="entry name" value="Thioredoxin-like"/>
    <property type="match status" value="1"/>
</dbReference>
<dbReference type="CDD" id="cd01659">
    <property type="entry name" value="TRX_superfamily"/>
    <property type="match status" value="1"/>
</dbReference>
<organism evidence="3 4">
    <name type="scientific">Floridaenema fluviatile BLCC-F154</name>
    <dbReference type="NCBI Taxonomy" id="3153640"/>
    <lineage>
        <taxon>Bacteria</taxon>
        <taxon>Bacillati</taxon>
        <taxon>Cyanobacteriota</taxon>
        <taxon>Cyanophyceae</taxon>
        <taxon>Oscillatoriophycideae</taxon>
        <taxon>Aerosakkonematales</taxon>
        <taxon>Aerosakkonemataceae</taxon>
        <taxon>Floridanema</taxon>
        <taxon>Floridanema fluviatile</taxon>
    </lineage>
</organism>
<evidence type="ECO:0000313" key="4">
    <source>
        <dbReference type="Proteomes" id="UP001576776"/>
    </source>
</evidence>
<reference evidence="3 4" key="1">
    <citation type="submission" date="2024-09" db="EMBL/GenBank/DDBJ databases">
        <title>Floridaenema gen nov. (Aerosakkonemataceae, Aerosakkonematales ord. nov., Cyanobacteria) from benthic tropical and subtropical fresh waters, with the description of four new species.</title>
        <authorList>
            <person name="Moretto J.A."/>
            <person name="Berthold D.E."/>
            <person name="Lefler F.W."/>
            <person name="Huang I.-S."/>
            <person name="Laughinghouse H. IV."/>
        </authorList>
    </citation>
    <scope>NUCLEOTIDE SEQUENCE [LARGE SCALE GENOMIC DNA]</scope>
    <source>
        <strain evidence="3 4">BLCC-F154</strain>
    </source>
</reference>
<dbReference type="Gene3D" id="3.40.30.10">
    <property type="entry name" value="Glutaredoxin"/>
    <property type="match status" value="1"/>
</dbReference>
<name>A0ABV4Y704_9CYAN</name>
<keyword evidence="1" id="KW-1133">Transmembrane helix</keyword>
<feature type="transmembrane region" description="Helical" evidence="1">
    <location>
        <begin position="290"/>
        <end position="307"/>
    </location>
</feature>
<feature type="transmembrane region" description="Helical" evidence="1">
    <location>
        <begin position="254"/>
        <end position="284"/>
    </location>
</feature>
<evidence type="ECO:0000313" key="3">
    <source>
        <dbReference type="EMBL" id="MFB2934306.1"/>
    </source>
</evidence>